<dbReference type="AlphaFoldDB" id="A0A0A8ZDD5"/>
<reference evidence="1" key="2">
    <citation type="journal article" date="2015" name="Data Brief">
        <title>Shoot transcriptome of the giant reed, Arundo donax.</title>
        <authorList>
            <person name="Barrero R.A."/>
            <person name="Guerrero F.D."/>
            <person name="Moolhuijzen P."/>
            <person name="Goolsby J.A."/>
            <person name="Tidwell J."/>
            <person name="Bellgard S.E."/>
            <person name="Bellgard M.I."/>
        </authorList>
    </citation>
    <scope>NUCLEOTIDE SEQUENCE</scope>
    <source>
        <tissue evidence="1">Shoot tissue taken approximately 20 cm above the soil surface</tissue>
    </source>
</reference>
<reference evidence="1" key="1">
    <citation type="submission" date="2014-09" db="EMBL/GenBank/DDBJ databases">
        <authorList>
            <person name="Magalhaes I.L.F."/>
            <person name="Oliveira U."/>
            <person name="Santos F.R."/>
            <person name="Vidigal T.H.D.A."/>
            <person name="Brescovit A.D."/>
            <person name="Santos A.J."/>
        </authorList>
    </citation>
    <scope>NUCLEOTIDE SEQUENCE</scope>
    <source>
        <tissue evidence="1">Shoot tissue taken approximately 20 cm above the soil surface</tissue>
    </source>
</reference>
<protein>
    <submittedName>
        <fullName evidence="1">Uncharacterized protein</fullName>
    </submittedName>
</protein>
<name>A0A0A8ZDD5_ARUDO</name>
<accession>A0A0A8ZDD5</accession>
<proteinExistence type="predicted"/>
<evidence type="ECO:0000313" key="1">
    <source>
        <dbReference type="EMBL" id="JAD36826.1"/>
    </source>
</evidence>
<dbReference type="EMBL" id="GBRH01261069">
    <property type="protein sequence ID" value="JAD36826.1"/>
    <property type="molecule type" value="Transcribed_RNA"/>
</dbReference>
<sequence length="21" mass="2367">MQLSLQDFFSPEAMALLLLKA</sequence>
<organism evidence="1">
    <name type="scientific">Arundo donax</name>
    <name type="common">Giant reed</name>
    <name type="synonym">Donax arundinaceus</name>
    <dbReference type="NCBI Taxonomy" id="35708"/>
    <lineage>
        <taxon>Eukaryota</taxon>
        <taxon>Viridiplantae</taxon>
        <taxon>Streptophyta</taxon>
        <taxon>Embryophyta</taxon>
        <taxon>Tracheophyta</taxon>
        <taxon>Spermatophyta</taxon>
        <taxon>Magnoliopsida</taxon>
        <taxon>Liliopsida</taxon>
        <taxon>Poales</taxon>
        <taxon>Poaceae</taxon>
        <taxon>PACMAD clade</taxon>
        <taxon>Arundinoideae</taxon>
        <taxon>Arundineae</taxon>
        <taxon>Arundo</taxon>
    </lineage>
</organism>